<evidence type="ECO:0000256" key="2">
    <source>
        <dbReference type="ARBA" id="ARBA00029447"/>
    </source>
</evidence>
<dbReference type="PANTHER" id="PTHR43531">
    <property type="entry name" value="PROTEIN ICFG"/>
    <property type="match status" value="1"/>
</dbReference>
<dbReference type="PANTHER" id="PTHR43531:SF11">
    <property type="entry name" value="METHYL-ACCEPTING CHEMOTAXIS PROTEIN 3"/>
    <property type="match status" value="1"/>
</dbReference>
<dbReference type="Gene3D" id="1.10.287.950">
    <property type="entry name" value="Methyl-accepting chemotaxis protein"/>
    <property type="match status" value="1"/>
</dbReference>
<evidence type="ECO:0000256" key="1">
    <source>
        <dbReference type="ARBA" id="ARBA00022500"/>
    </source>
</evidence>
<dbReference type="Pfam" id="PF00015">
    <property type="entry name" value="MCPsignal"/>
    <property type="match status" value="1"/>
</dbReference>
<feature type="transmembrane region" description="Helical" evidence="4">
    <location>
        <begin position="160"/>
        <end position="178"/>
    </location>
</feature>
<evidence type="ECO:0000259" key="5">
    <source>
        <dbReference type="PROSITE" id="PS50111"/>
    </source>
</evidence>
<feature type="domain" description="PAS" evidence="6">
    <location>
        <begin position="25"/>
        <end position="76"/>
    </location>
</feature>
<dbReference type="InterPro" id="IPR000014">
    <property type="entry name" value="PAS"/>
</dbReference>
<dbReference type="PROSITE" id="PS50112">
    <property type="entry name" value="PAS"/>
    <property type="match status" value="1"/>
</dbReference>
<comment type="caution">
    <text evidence="7">The sequence shown here is derived from an EMBL/GenBank/DDBJ whole genome shotgun (WGS) entry which is preliminary data.</text>
</comment>
<dbReference type="NCBIfam" id="TIGR00229">
    <property type="entry name" value="sensory_box"/>
    <property type="match status" value="1"/>
</dbReference>
<evidence type="ECO:0000313" key="7">
    <source>
        <dbReference type="EMBL" id="EMM99334.1"/>
    </source>
</evidence>
<evidence type="ECO:0000313" key="8">
    <source>
        <dbReference type="Proteomes" id="UP000012099"/>
    </source>
</evidence>
<dbReference type="RefSeq" id="WP_004432306.1">
    <property type="nucleotide sequence ID" value="NZ_AHMH02000121.1"/>
</dbReference>
<name>A0ABP2T4Z5_9LEPT</name>
<proteinExistence type="inferred from homology"/>
<keyword evidence="4" id="KW-0472">Membrane</keyword>
<dbReference type="SUPFAM" id="SSF55785">
    <property type="entry name" value="PYP-like sensor domain (PAS domain)"/>
    <property type="match status" value="1"/>
</dbReference>
<dbReference type="CDD" id="cd00130">
    <property type="entry name" value="PAS"/>
    <property type="match status" value="1"/>
</dbReference>
<protein>
    <submittedName>
        <fullName evidence="7">PAS domain S-box protein</fullName>
    </submittedName>
</protein>
<comment type="similarity">
    <text evidence="2">Belongs to the methyl-accepting chemotaxis (MCP) protein family.</text>
</comment>
<dbReference type="EMBL" id="AHMH02000121">
    <property type="protein sequence ID" value="EMM99334.1"/>
    <property type="molecule type" value="Genomic_DNA"/>
</dbReference>
<sequence length="565" mass="62941">MRKNLPITNQEITVPINSVLISRTDTKGKISYVSQDFANISGFSEEEMLGEPHNLIRHPDVPSEIFREMWETIKNGNPWSGIIKNRAKSGDYYWVDATVTPVMSEGVISGYMSVRKKATQDQIQRAEVLFYQLKNTKSFLWKLKEGTQVLFRKLGLSGKIIVYSLLVFVPLLFANFEWIRNGLIVLPLLGVICGSIGILFLINTILNYRKEIREIISIQKEIVSGNFLMEIPEKKGSTEIFEIRSSLRVFVISIWGLLVQIKENFEKNQELYQYLSQSSEQFQSKTQNQAASVEETASASHELSSTLDEIVRSIHLQSTGLTAINDGIGKVNESIQNVSKSMDNLSFQTSSVKEKASQSEETFEKAILAMNEIKEYSNGISNIIGIITSISEKTNLLSLNASIESARAGEAGKGFSVVAEEISKLASQTRNSIKDIVNLIDNTRKAVNLGAEKFQESLSIVKQLTDYIGEVNSSATIVRASLFAQAEKLGEIRKNTDQVNQLGGTVSESSGFQKTASDEISLSMQNIAESSELIARTSGEIKQLVDESIRKAVKLYEILKHFKTS</sequence>
<evidence type="ECO:0000259" key="6">
    <source>
        <dbReference type="PROSITE" id="PS50112"/>
    </source>
</evidence>
<organism evidence="7 8">
    <name type="scientific">Leptospira noguchii str. 2007001578</name>
    <dbReference type="NCBI Taxonomy" id="1049974"/>
    <lineage>
        <taxon>Bacteria</taxon>
        <taxon>Pseudomonadati</taxon>
        <taxon>Spirochaetota</taxon>
        <taxon>Spirochaetia</taxon>
        <taxon>Leptospirales</taxon>
        <taxon>Leptospiraceae</taxon>
        <taxon>Leptospira</taxon>
    </lineage>
</organism>
<feature type="domain" description="Methyl-accepting transducer" evidence="5">
    <location>
        <begin position="264"/>
        <end position="528"/>
    </location>
</feature>
<dbReference type="InterPro" id="IPR004089">
    <property type="entry name" value="MCPsignal_dom"/>
</dbReference>
<dbReference type="Gene3D" id="3.30.450.20">
    <property type="entry name" value="PAS domain"/>
    <property type="match status" value="1"/>
</dbReference>
<keyword evidence="3" id="KW-0807">Transducer</keyword>
<keyword evidence="4" id="KW-0812">Transmembrane</keyword>
<dbReference type="PROSITE" id="PS50111">
    <property type="entry name" value="CHEMOTAXIS_TRANSDUC_2"/>
    <property type="match status" value="1"/>
</dbReference>
<dbReference type="SUPFAM" id="SSF58104">
    <property type="entry name" value="Methyl-accepting chemotaxis protein (MCP) signaling domain"/>
    <property type="match status" value="1"/>
</dbReference>
<keyword evidence="8" id="KW-1185">Reference proteome</keyword>
<gene>
    <name evidence="7" type="ORF">LEP1GSC035_4173</name>
</gene>
<dbReference type="Proteomes" id="UP000012099">
    <property type="component" value="Unassembled WGS sequence"/>
</dbReference>
<keyword evidence="1" id="KW-0145">Chemotaxis</keyword>
<dbReference type="SMART" id="SM00283">
    <property type="entry name" value="MA"/>
    <property type="match status" value="1"/>
</dbReference>
<accession>A0ABP2T4Z5</accession>
<evidence type="ECO:0000256" key="3">
    <source>
        <dbReference type="PROSITE-ProRule" id="PRU00284"/>
    </source>
</evidence>
<keyword evidence="4" id="KW-1133">Transmembrane helix</keyword>
<dbReference type="Pfam" id="PF08447">
    <property type="entry name" value="PAS_3"/>
    <property type="match status" value="1"/>
</dbReference>
<dbReference type="InterPro" id="IPR013655">
    <property type="entry name" value="PAS_fold_3"/>
</dbReference>
<dbReference type="InterPro" id="IPR051310">
    <property type="entry name" value="MCP_chemotaxis"/>
</dbReference>
<reference evidence="7 8" key="1">
    <citation type="submission" date="2013-01" db="EMBL/GenBank/DDBJ databases">
        <authorList>
            <person name="Harkins D.M."/>
            <person name="Durkin A.S."/>
            <person name="Brinkac L.M."/>
            <person name="Haft D.H."/>
            <person name="Selengut J.D."/>
            <person name="Sanka R."/>
            <person name="DePew J."/>
            <person name="Purushe J."/>
            <person name="Whelen A.C."/>
            <person name="Vinetz J.M."/>
            <person name="Sutton G.G."/>
            <person name="Nierman W.C."/>
            <person name="Fouts D.E."/>
        </authorList>
    </citation>
    <scope>NUCLEOTIDE SEQUENCE [LARGE SCALE GENOMIC DNA]</scope>
    <source>
        <strain evidence="7 8">2007001578</strain>
    </source>
</reference>
<evidence type="ECO:0000256" key="4">
    <source>
        <dbReference type="SAM" id="Phobius"/>
    </source>
</evidence>
<feature type="transmembrane region" description="Helical" evidence="4">
    <location>
        <begin position="184"/>
        <end position="206"/>
    </location>
</feature>
<dbReference type="InterPro" id="IPR035965">
    <property type="entry name" value="PAS-like_dom_sf"/>
</dbReference>